<dbReference type="PIRSF" id="PIRSF002888">
    <property type="entry name" value="FliM"/>
    <property type="match status" value="1"/>
</dbReference>
<evidence type="ECO:0000256" key="8">
    <source>
        <dbReference type="ARBA" id="ARBA00023136"/>
    </source>
</evidence>
<evidence type="ECO:0000256" key="3">
    <source>
        <dbReference type="ARBA" id="ARBA00011049"/>
    </source>
</evidence>
<dbReference type="GO" id="GO:0071978">
    <property type="term" value="P:bacterial-type flagellum-dependent swarming motility"/>
    <property type="evidence" value="ECO:0007669"/>
    <property type="project" value="TreeGrafter"/>
</dbReference>
<reference evidence="13" key="1">
    <citation type="journal article" date="2020" name="mSystems">
        <title>Genome- and Community-Level Interaction Insights into Carbon Utilization and Element Cycling Functions of Hydrothermarchaeota in Hydrothermal Sediment.</title>
        <authorList>
            <person name="Zhou Z."/>
            <person name="Liu Y."/>
            <person name="Xu W."/>
            <person name="Pan J."/>
            <person name="Luo Z.H."/>
            <person name="Li M."/>
        </authorList>
    </citation>
    <scope>NUCLEOTIDE SEQUENCE [LARGE SCALE GENOMIC DNA]</scope>
    <source>
        <strain evidence="13">HyVt-19</strain>
    </source>
</reference>
<dbReference type="NCBIfam" id="TIGR01397">
    <property type="entry name" value="fliM_switch"/>
    <property type="match status" value="1"/>
</dbReference>
<dbReference type="SUPFAM" id="SSF103039">
    <property type="entry name" value="CheC-like"/>
    <property type="match status" value="1"/>
</dbReference>
<dbReference type="GO" id="GO:0009425">
    <property type="term" value="C:bacterial-type flagellum basal body"/>
    <property type="evidence" value="ECO:0007669"/>
    <property type="project" value="UniProtKB-SubCell"/>
</dbReference>
<evidence type="ECO:0000256" key="2">
    <source>
        <dbReference type="ARBA" id="ARBA00004202"/>
    </source>
</evidence>
<evidence type="ECO:0000256" key="11">
    <source>
        <dbReference type="NCBIfam" id="TIGR01397"/>
    </source>
</evidence>
<dbReference type="GO" id="GO:0003774">
    <property type="term" value="F:cytoskeletal motor activity"/>
    <property type="evidence" value="ECO:0007669"/>
    <property type="project" value="InterPro"/>
</dbReference>
<dbReference type="GO" id="GO:0050918">
    <property type="term" value="P:positive chemotaxis"/>
    <property type="evidence" value="ECO:0007669"/>
    <property type="project" value="TreeGrafter"/>
</dbReference>
<keyword evidence="8" id="KW-0472">Membrane</keyword>
<accession>A0A7C1B0Z4</accession>
<dbReference type="Proteomes" id="UP000886355">
    <property type="component" value="Unassembled WGS sequence"/>
</dbReference>
<dbReference type="Gene3D" id="2.30.330.10">
    <property type="entry name" value="SpoA-like"/>
    <property type="match status" value="1"/>
</dbReference>
<keyword evidence="13" id="KW-0282">Flagellum</keyword>
<proteinExistence type="inferred from homology"/>
<comment type="subcellular location">
    <subcellularLocation>
        <location evidence="1">Bacterial flagellum basal body</location>
    </subcellularLocation>
    <subcellularLocation>
        <location evidence="2">Cell membrane</location>
        <topology evidence="2">Peripheral membrane protein</topology>
    </subcellularLocation>
</comment>
<evidence type="ECO:0000256" key="1">
    <source>
        <dbReference type="ARBA" id="ARBA00004117"/>
    </source>
</evidence>
<evidence type="ECO:0000256" key="9">
    <source>
        <dbReference type="ARBA" id="ARBA00023143"/>
    </source>
</evidence>
<dbReference type="InterPro" id="IPR028976">
    <property type="entry name" value="CheC-like_sf"/>
</dbReference>
<dbReference type="GO" id="GO:0005886">
    <property type="term" value="C:plasma membrane"/>
    <property type="evidence" value="ECO:0007669"/>
    <property type="project" value="UniProtKB-SubCell"/>
</dbReference>
<feature type="domain" description="Flagellar motor switch protein FliN-like C-terminal" evidence="12">
    <location>
        <begin position="254"/>
        <end position="324"/>
    </location>
</feature>
<dbReference type="Pfam" id="PF01052">
    <property type="entry name" value="FliMN_C"/>
    <property type="match status" value="1"/>
</dbReference>
<dbReference type="Pfam" id="PF02154">
    <property type="entry name" value="FliM"/>
    <property type="match status" value="1"/>
</dbReference>
<keyword evidence="5" id="KW-1003">Cell membrane</keyword>
<keyword evidence="13" id="KW-0969">Cilium</keyword>
<dbReference type="PRINTS" id="PR00955">
    <property type="entry name" value="FLGMOTORFLIM"/>
</dbReference>
<keyword evidence="7" id="KW-0283">Flagellar rotation</keyword>
<dbReference type="EMBL" id="DQZW01000086">
    <property type="protein sequence ID" value="HDL89621.1"/>
    <property type="molecule type" value="Genomic_DNA"/>
</dbReference>
<dbReference type="PANTHER" id="PTHR30034:SF6">
    <property type="entry name" value="YOP PROTEINS TRANSLOCATION PROTEIN Q"/>
    <property type="match status" value="1"/>
</dbReference>
<keyword evidence="9" id="KW-0975">Bacterial flagellum</keyword>
<comment type="similarity">
    <text evidence="3">Belongs to the FliM family.</text>
</comment>
<protein>
    <recommendedName>
        <fullName evidence="4 11">Flagellar motor switch protein FliM</fullName>
    </recommendedName>
</protein>
<dbReference type="InterPro" id="IPR001689">
    <property type="entry name" value="Flag_FliM"/>
</dbReference>
<keyword evidence="13" id="KW-0966">Cell projection</keyword>
<name>A0A7C1B0Z4_9BACT</name>
<evidence type="ECO:0000256" key="10">
    <source>
        <dbReference type="ARBA" id="ARBA00025044"/>
    </source>
</evidence>
<evidence type="ECO:0000256" key="7">
    <source>
        <dbReference type="ARBA" id="ARBA00022779"/>
    </source>
</evidence>
<gene>
    <name evidence="13" type="primary">fliM</name>
    <name evidence="13" type="ORF">ENG14_01810</name>
</gene>
<evidence type="ECO:0000256" key="4">
    <source>
        <dbReference type="ARBA" id="ARBA00021898"/>
    </source>
</evidence>
<sequence>MEKILSQEEVDALLRGLSDGEIETEQEEPEEVYEDGIRPYDLTAQDRIIRGRMPTLEIINERFARLYRVSLSSALRRVVDISTTQTDMLKFGEFMKTLPVPTSLHIIRMEPLRGHALLVIESKLIFNLLECFFGGTGKSHFKIEGRDFTSVENRIIMRVVKGVLTELENAWRPVIPVDFQYVRSEVNPQFAAIVPPSDVVIVVHFEFELEHSIGKMLLCLPYSTIEPIRSKLHASYQSDQLEIDETWLKRLKKRICEVEVEIVAELGKTHITGEELIQLDVGDVLVLDQDVDSPINVLIEGIVKMKAFPGIFKGSKAIRVEEFIYPETD</sequence>
<evidence type="ECO:0000256" key="6">
    <source>
        <dbReference type="ARBA" id="ARBA00022500"/>
    </source>
</evidence>
<evidence type="ECO:0000313" key="13">
    <source>
        <dbReference type="EMBL" id="HDL89621.1"/>
    </source>
</evidence>
<dbReference type="AlphaFoldDB" id="A0A7C1B0Z4"/>
<keyword evidence="6" id="KW-0145">Chemotaxis</keyword>
<dbReference type="CDD" id="cd17908">
    <property type="entry name" value="FliM"/>
    <property type="match status" value="1"/>
</dbReference>
<comment type="caution">
    <text evidence="13">The sequence shown here is derived from an EMBL/GenBank/DDBJ whole genome shotgun (WGS) entry which is preliminary data.</text>
</comment>
<dbReference type="InterPro" id="IPR036429">
    <property type="entry name" value="SpoA-like_sf"/>
</dbReference>
<dbReference type="Gene3D" id="3.40.1550.10">
    <property type="entry name" value="CheC-like"/>
    <property type="match status" value="1"/>
</dbReference>
<comment type="function">
    <text evidence="10">FliM is one of three proteins (FliG, FliN, FliM) that forms the rotor-mounted switch complex (C ring), located at the base of the basal body. This complex interacts with the CheY and CheZ chemotaxis proteins, in addition to contacting components of the motor that determine the direction of flagellar rotation.</text>
</comment>
<dbReference type="PANTHER" id="PTHR30034">
    <property type="entry name" value="FLAGELLAR MOTOR SWITCH PROTEIN FLIM"/>
    <property type="match status" value="1"/>
</dbReference>
<evidence type="ECO:0000256" key="5">
    <source>
        <dbReference type="ARBA" id="ARBA00022475"/>
    </source>
</evidence>
<dbReference type="InterPro" id="IPR001543">
    <property type="entry name" value="FliN-like_C"/>
</dbReference>
<dbReference type="SUPFAM" id="SSF101801">
    <property type="entry name" value="Surface presentation of antigens (SPOA)"/>
    <property type="match status" value="1"/>
</dbReference>
<evidence type="ECO:0000259" key="12">
    <source>
        <dbReference type="Pfam" id="PF01052"/>
    </source>
</evidence>
<organism evidence="13">
    <name type="scientific">Thermodesulforhabdus norvegica</name>
    <dbReference type="NCBI Taxonomy" id="39841"/>
    <lineage>
        <taxon>Bacteria</taxon>
        <taxon>Pseudomonadati</taxon>
        <taxon>Thermodesulfobacteriota</taxon>
        <taxon>Syntrophobacteria</taxon>
        <taxon>Syntrophobacterales</taxon>
        <taxon>Thermodesulforhabdaceae</taxon>
        <taxon>Thermodesulforhabdus</taxon>
    </lineage>
</organism>